<proteinExistence type="predicted"/>
<comment type="caution">
    <text evidence="1">The sequence shown here is derived from an EMBL/GenBank/DDBJ whole genome shotgun (WGS) entry which is preliminary data.</text>
</comment>
<evidence type="ECO:0000313" key="2">
    <source>
        <dbReference type="Proteomes" id="UP000321192"/>
    </source>
</evidence>
<dbReference type="RefSeq" id="WP_276656786.1">
    <property type="nucleotide sequence ID" value="NZ_SSFD01000036.1"/>
</dbReference>
<protein>
    <submittedName>
        <fullName evidence="1">Uncharacterized protein</fullName>
    </submittedName>
</protein>
<gene>
    <name evidence="1" type="ORF">E6Q80_02670</name>
</gene>
<organism evidence="1 2">
    <name type="scientific">Thauera aminoaromatica</name>
    <dbReference type="NCBI Taxonomy" id="164330"/>
    <lineage>
        <taxon>Bacteria</taxon>
        <taxon>Pseudomonadati</taxon>
        <taxon>Pseudomonadota</taxon>
        <taxon>Betaproteobacteria</taxon>
        <taxon>Rhodocyclales</taxon>
        <taxon>Zoogloeaceae</taxon>
        <taxon>Thauera</taxon>
    </lineage>
</organism>
<evidence type="ECO:0000313" key="1">
    <source>
        <dbReference type="EMBL" id="TXH91458.1"/>
    </source>
</evidence>
<name>A0A5C7T586_THASP</name>
<dbReference type="Proteomes" id="UP000321192">
    <property type="component" value="Unassembled WGS sequence"/>
</dbReference>
<accession>A0A5C7T586</accession>
<reference evidence="1 2" key="1">
    <citation type="submission" date="2018-09" db="EMBL/GenBank/DDBJ databases">
        <title>Metagenome Assembled Genomes from an Advanced Water Purification Facility.</title>
        <authorList>
            <person name="Stamps B.W."/>
            <person name="Spear J.R."/>
        </authorList>
    </citation>
    <scope>NUCLEOTIDE SEQUENCE [LARGE SCALE GENOMIC DNA]</scope>
    <source>
        <strain evidence="1">Bin_27_1</strain>
    </source>
</reference>
<dbReference type="AlphaFoldDB" id="A0A5C7T586"/>
<sequence length="201" mass="22722">MANKNVLLVFARRRQRAARRWEMAIGGVEGYKASIISEKIFKQRQFEVPSTQPVIFIGMSKPAEELRDVCSVAFSEYGATCYLGTRRAIVDCDWPDDQEEKWARSRAEVIAGAIQVYAGSDVGTRLAFEVPNLAQIEHDRQIRSSEGWANRSKSIAARWSGANRVADEVTGLSVRRHYIDLLYVYAATRFVAEQLDKFVAQ</sequence>
<dbReference type="EMBL" id="SSFD01000036">
    <property type="protein sequence ID" value="TXH91458.1"/>
    <property type="molecule type" value="Genomic_DNA"/>
</dbReference>